<comment type="caution">
    <text evidence="1">The sequence shown here is derived from an EMBL/GenBank/DDBJ whole genome shotgun (WGS) entry which is preliminary data.</text>
</comment>
<evidence type="ECO:0008006" key="3">
    <source>
        <dbReference type="Google" id="ProtNLM"/>
    </source>
</evidence>
<protein>
    <recommendedName>
        <fullName evidence="3">F-box associated domain-containing protein</fullName>
    </recommendedName>
</protein>
<reference evidence="1" key="1">
    <citation type="submission" date="2023-10" db="EMBL/GenBank/DDBJ databases">
        <title>Genome assembly of Pristionchus species.</title>
        <authorList>
            <person name="Yoshida K."/>
            <person name="Sommer R.J."/>
        </authorList>
    </citation>
    <scope>NUCLEOTIDE SEQUENCE</scope>
    <source>
        <strain evidence="1">RS5133</strain>
    </source>
</reference>
<name>A0AAV5V1D7_9BILA</name>
<organism evidence="1 2">
    <name type="scientific">Pristionchus fissidentatus</name>
    <dbReference type="NCBI Taxonomy" id="1538716"/>
    <lineage>
        <taxon>Eukaryota</taxon>
        <taxon>Metazoa</taxon>
        <taxon>Ecdysozoa</taxon>
        <taxon>Nematoda</taxon>
        <taxon>Chromadorea</taxon>
        <taxon>Rhabditida</taxon>
        <taxon>Rhabditina</taxon>
        <taxon>Diplogasteromorpha</taxon>
        <taxon>Diplogasteroidea</taxon>
        <taxon>Neodiplogasteridae</taxon>
        <taxon>Pristionchus</taxon>
    </lineage>
</organism>
<dbReference type="AlphaFoldDB" id="A0AAV5V1D7"/>
<dbReference type="Proteomes" id="UP001432322">
    <property type="component" value="Unassembled WGS sequence"/>
</dbReference>
<sequence length="208" mass="23816">MLWLRHEEYPELQGLTINNAFEMDGHIYLTSGGIHKDWMFYSLNSANLTIKEVPVFYSGDLVPVAENPVIAYKQHAFTRVAARVIKGTLEADGFHWTIAETTGPGPRDYESASCSIVDGDTVRYATVTCDYWRDNYEEEIWYLCELDLATMEWTRRMIIMDEEVFACFRRCFTDIDVYASGGRLHLLCTGSLIGYGCHFILDLSTMIC</sequence>
<feature type="non-terminal residue" evidence="1">
    <location>
        <position position="208"/>
    </location>
</feature>
<gene>
    <name evidence="1" type="ORF">PFISCL1PPCAC_3701</name>
</gene>
<keyword evidence="2" id="KW-1185">Reference proteome</keyword>
<proteinExistence type="predicted"/>
<evidence type="ECO:0000313" key="2">
    <source>
        <dbReference type="Proteomes" id="UP001432322"/>
    </source>
</evidence>
<dbReference type="EMBL" id="BTSY01000001">
    <property type="protein sequence ID" value="GMT12404.1"/>
    <property type="molecule type" value="Genomic_DNA"/>
</dbReference>
<evidence type="ECO:0000313" key="1">
    <source>
        <dbReference type="EMBL" id="GMT12404.1"/>
    </source>
</evidence>
<accession>A0AAV5V1D7</accession>